<accession>A0A1I8AXD3</accession>
<evidence type="ECO:0000313" key="1">
    <source>
        <dbReference type="Proteomes" id="UP000095281"/>
    </source>
</evidence>
<protein>
    <submittedName>
        <fullName evidence="2">RNA-dependent RNA polymerase</fullName>
    </submittedName>
</protein>
<dbReference type="AlphaFoldDB" id="A0A1I8AXD3"/>
<proteinExistence type="predicted"/>
<name>A0A1I8AXD3_MELHA</name>
<evidence type="ECO:0000313" key="2">
    <source>
        <dbReference type="WBParaSite" id="MhA1_Contig1031.frz3.gene6"/>
    </source>
</evidence>
<dbReference type="WBParaSite" id="MhA1_Contig1031.frz3.gene6">
    <property type="protein sequence ID" value="MhA1_Contig1031.frz3.gene6"/>
    <property type="gene ID" value="MhA1_Contig1031.frz3.gene6"/>
</dbReference>
<sequence length="164" mass="18667">MKQTKITQFLVPKTADVGVQTFQPPITSYIERCPYFMTTPSPYHMPNWGVVQNALTGRFYLSTADPLPDMFWVQVCKEKFYEMMDAIKKMPCVDNIGGGVHPFLEEDSMKEDTIVIDEISSIPGWFDPEYTSTRNASPSLDVSLYSANLSYTPFLVDFIIENIP</sequence>
<organism evidence="1 2">
    <name type="scientific">Meloidogyne hapla</name>
    <name type="common">Root-knot nematode worm</name>
    <dbReference type="NCBI Taxonomy" id="6305"/>
    <lineage>
        <taxon>Eukaryota</taxon>
        <taxon>Metazoa</taxon>
        <taxon>Ecdysozoa</taxon>
        <taxon>Nematoda</taxon>
        <taxon>Chromadorea</taxon>
        <taxon>Rhabditida</taxon>
        <taxon>Tylenchina</taxon>
        <taxon>Tylenchomorpha</taxon>
        <taxon>Tylenchoidea</taxon>
        <taxon>Meloidogynidae</taxon>
        <taxon>Meloidogyninae</taxon>
        <taxon>Meloidogyne</taxon>
    </lineage>
</organism>
<reference evidence="2" key="1">
    <citation type="submission" date="2016-11" db="UniProtKB">
        <authorList>
            <consortium name="WormBaseParasite"/>
        </authorList>
    </citation>
    <scope>IDENTIFICATION</scope>
</reference>
<keyword evidence="1" id="KW-1185">Reference proteome</keyword>
<dbReference type="Proteomes" id="UP000095281">
    <property type="component" value="Unplaced"/>
</dbReference>